<dbReference type="AlphaFoldDB" id="K8A309"/>
<accession>K8A309</accession>
<reference evidence="1" key="1">
    <citation type="submission" date="2012-07" db="EMBL/GenBank/DDBJ databases">
        <authorList>
            <person name="Cummings C."/>
        </authorList>
    </citation>
    <scope>NUCLEOTIDE SEQUENCE</scope>
    <source>
        <strain evidence="1">1330</strain>
    </source>
</reference>
<dbReference type="EMBL" id="CAKW01000131">
    <property type="protein sequence ID" value="CCJ74268.1"/>
    <property type="molecule type" value="Genomic_DNA"/>
</dbReference>
<gene>
    <name evidence="1" type="ORF">BN137_3666</name>
</gene>
<comment type="caution">
    <text evidence="1">The sequence shown here is derived from an EMBL/GenBank/DDBJ whole genome shotgun (WGS) entry which is preliminary data.</text>
</comment>
<protein>
    <submittedName>
        <fullName evidence="1">Uncharacterized protein</fullName>
    </submittedName>
</protein>
<evidence type="ECO:0000313" key="1">
    <source>
        <dbReference type="EMBL" id="CCJ74268.1"/>
    </source>
</evidence>
<name>K8A309_9ENTR</name>
<sequence length="45" mass="5448">MIAYTTRWFFNRSWYFLLNDSMVITTRLARAIDDKLRLCILFNAS</sequence>
<dbReference type="Proteomes" id="UP000009340">
    <property type="component" value="Unassembled WGS sequence"/>
</dbReference>
<proteinExistence type="predicted"/>
<organism evidence="1 2">
    <name type="scientific">Cronobacter condimenti 1330</name>
    <dbReference type="NCBI Taxonomy" id="1073999"/>
    <lineage>
        <taxon>Bacteria</taxon>
        <taxon>Pseudomonadati</taxon>
        <taxon>Pseudomonadota</taxon>
        <taxon>Gammaproteobacteria</taxon>
        <taxon>Enterobacterales</taxon>
        <taxon>Enterobacteriaceae</taxon>
        <taxon>Cronobacter</taxon>
    </lineage>
</organism>
<evidence type="ECO:0000313" key="2">
    <source>
        <dbReference type="Proteomes" id="UP000009340"/>
    </source>
</evidence>